<keyword evidence="3" id="KW-1003">Cell membrane</keyword>
<protein>
    <submittedName>
        <fullName evidence="9">Sugar ABC transporter permease</fullName>
    </submittedName>
</protein>
<dbReference type="CDD" id="cd06261">
    <property type="entry name" value="TM_PBP2"/>
    <property type="match status" value="1"/>
</dbReference>
<evidence type="ECO:0000256" key="4">
    <source>
        <dbReference type="ARBA" id="ARBA00022692"/>
    </source>
</evidence>
<evidence type="ECO:0000256" key="7">
    <source>
        <dbReference type="RuleBase" id="RU363032"/>
    </source>
</evidence>
<evidence type="ECO:0000256" key="6">
    <source>
        <dbReference type="ARBA" id="ARBA00023136"/>
    </source>
</evidence>
<feature type="transmembrane region" description="Helical" evidence="7">
    <location>
        <begin position="13"/>
        <end position="34"/>
    </location>
</feature>
<dbReference type="PROSITE" id="PS50928">
    <property type="entry name" value="ABC_TM1"/>
    <property type="match status" value="1"/>
</dbReference>
<feature type="transmembrane region" description="Helical" evidence="7">
    <location>
        <begin position="141"/>
        <end position="161"/>
    </location>
</feature>
<feature type="transmembrane region" description="Helical" evidence="7">
    <location>
        <begin position="299"/>
        <end position="319"/>
    </location>
</feature>
<name>A0A540VCG6_9CHLR</name>
<dbReference type="InterPro" id="IPR035906">
    <property type="entry name" value="MetI-like_sf"/>
</dbReference>
<keyword evidence="4 7" id="KW-0812">Transmembrane</keyword>
<feature type="transmembrane region" description="Helical" evidence="7">
    <location>
        <begin position="46"/>
        <end position="71"/>
    </location>
</feature>
<evidence type="ECO:0000313" key="9">
    <source>
        <dbReference type="EMBL" id="TQE94460.1"/>
    </source>
</evidence>
<feature type="transmembrane region" description="Helical" evidence="7">
    <location>
        <begin position="193"/>
        <end position="218"/>
    </location>
</feature>
<dbReference type="Gene3D" id="1.10.3720.10">
    <property type="entry name" value="MetI-like"/>
    <property type="match status" value="1"/>
</dbReference>
<evidence type="ECO:0000256" key="3">
    <source>
        <dbReference type="ARBA" id="ARBA00022475"/>
    </source>
</evidence>
<reference evidence="9 10" key="1">
    <citation type="submission" date="2019-06" db="EMBL/GenBank/DDBJ databases">
        <title>Genome sequence of Litorilinea aerophila BAA-2444.</title>
        <authorList>
            <person name="Maclea K.S."/>
            <person name="Maurais E.G."/>
            <person name="Iannazzi L.C."/>
        </authorList>
    </citation>
    <scope>NUCLEOTIDE SEQUENCE [LARGE SCALE GENOMIC DNA]</scope>
    <source>
        <strain evidence="9 10">ATCC BAA-2444</strain>
    </source>
</reference>
<comment type="similarity">
    <text evidence="7">Belongs to the binding-protein-dependent transport system permease family.</text>
</comment>
<dbReference type="InterPro" id="IPR051393">
    <property type="entry name" value="ABC_transporter_permease"/>
</dbReference>
<sequence length="333" mass="37551">MPELFSQAYLPTLLRYLFIAVGIGVTMLVLYQVLTRLGVRAEAATGYTLITPWLLGFLIWTAFPILASLYLSFTEYNVLQPPQWVGLENYGRIFSRDIDFWPALRITVLYAFLSVPLGVAGSLLVAILLSTNIRGLGIYRTIYYLPSIVPAVATALLWRWLFNPDAGLLNNFLRPLLRPFNLPPPNWFGDERFVLPAFIIISLWGIAGANMVIFLGALKNVPRHLLEVAEIDGANAWQRFWAVTLPLITPVIFLQLVMGIIGALQIFTVAAFIRYTPAAGKFMNILIYQAGFQQFRMGYASALAWILFAIILGLTLLIFRSSEAWVYYETTRK</sequence>
<evidence type="ECO:0000256" key="1">
    <source>
        <dbReference type="ARBA" id="ARBA00004651"/>
    </source>
</evidence>
<comment type="subcellular location">
    <subcellularLocation>
        <location evidence="1 7">Cell membrane</location>
        <topology evidence="1 7">Multi-pass membrane protein</topology>
    </subcellularLocation>
</comment>
<feature type="transmembrane region" description="Helical" evidence="7">
    <location>
        <begin position="108"/>
        <end position="129"/>
    </location>
</feature>
<evidence type="ECO:0000256" key="2">
    <source>
        <dbReference type="ARBA" id="ARBA00022448"/>
    </source>
</evidence>
<keyword evidence="6 7" id="KW-0472">Membrane</keyword>
<dbReference type="Proteomes" id="UP000317371">
    <property type="component" value="Unassembled WGS sequence"/>
</dbReference>
<organism evidence="9 10">
    <name type="scientific">Litorilinea aerophila</name>
    <dbReference type="NCBI Taxonomy" id="1204385"/>
    <lineage>
        <taxon>Bacteria</taxon>
        <taxon>Bacillati</taxon>
        <taxon>Chloroflexota</taxon>
        <taxon>Caldilineae</taxon>
        <taxon>Caldilineales</taxon>
        <taxon>Caldilineaceae</taxon>
        <taxon>Litorilinea</taxon>
    </lineage>
</organism>
<proteinExistence type="inferred from homology"/>
<dbReference type="OrthoDB" id="42615at2"/>
<dbReference type="EMBL" id="VIGC01000024">
    <property type="protein sequence ID" value="TQE94460.1"/>
    <property type="molecule type" value="Genomic_DNA"/>
</dbReference>
<accession>A0A540VCG6</accession>
<dbReference type="Pfam" id="PF00528">
    <property type="entry name" value="BPD_transp_1"/>
    <property type="match status" value="1"/>
</dbReference>
<evidence type="ECO:0000313" key="10">
    <source>
        <dbReference type="Proteomes" id="UP000317371"/>
    </source>
</evidence>
<dbReference type="AlphaFoldDB" id="A0A540VCG6"/>
<dbReference type="InterPro" id="IPR000515">
    <property type="entry name" value="MetI-like"/>
</dbReference>
<keyword evidence="2 7" id="KW-0813">Transport</keyword>
<dbReference type="PANTHER" id="PTHR30193">
    <property type="entry name" value="ABC TRANSPORTER PERMEASE PROTEIN"/>
    <property type="match status" value="1"/>
</dbReference>
<evidence type="ECO:0000256" key="5">
    <source>
        <dbReference type="ARBA" id="ARBA00022989"/>
    </source>
</evidence>
<dbReference type="GO" id="GO:0055085">
    <property type="term" value="P:transmembrane transport"/>
    <property type="evidence" value="ECO:0007669"/>
    <property type="project" value="InterPro"/>
</dbReference>
<dbReference type="GO" id="GO:0005886">
    <property type="term" value="C:plasma membrane"/>
    <property type="evidence" value="ECO:0007669"/>
    <property type="project" value="UniProtKB-SubCell"/>
</dbReference>
<feature type="domain" description="ABC transmembrane type-1" evidence="8">
    <location>
        <begin position="104"/>
        <end position="318"/>
    </location>
</feature>
<dbReference type="InParanoid" id="A0A540VCG6"/>
<keyword evidence="5 7" id="KW-1133">Transmembrane helix</keyword>
<dbReference type="SUPFAM" id="SSF161098">
    <property type="entry name" value="MetI-like"/>
    <property type="match status" value="1"/>
</dbReference>
<comment type="caution">
    <text evidence="9">The sequence shown here is derived from an EMBL/GenBank/DDBJ whole genome shotgun (WGS) entry which is preliminary data.</text>
</comment>
<gene>
    <name evidence="9" type="ORF">FKZ61_17050</name>
</gene>
<evidence type="ECO:0000259" key="8">
    <source>
        <dbReference type="PROSITE" id="PS50928"/>
    </source>
</evidence>
<keyword evidence="10" id="KW-1185">Reference proteome</keyword>
<dbReference type="PANTHER" id="PTHR30193:SF1">
    <property type="entry name" value="ABC TRANSPORTER PERMEASE PROTEIN YESP-RELATED"/>
    <property type="match status" value="1"/>
</dbReference>